<reference evidence="5 6" key="1">
    <citation type="submission" date="2019-07" db="EMBL/GenBank/DDBJ databases">
        <title>Whole genome shotgun sequence of Nocardia ninae NBRC 108245.</title>
        <authorList>
            <person name="Hosoyama A."/>
            <person name="Uohara A."/>
            <person name="Ohji S."/>
            <person name="Ichikawa N."/>
        </authorList>
    </citation>
    <scope>NUCLEOTIDE SEQUENCE [LARGE SCALE GENOMIC DNA]</scope>
    <source>
        <strain evidence="5 6">NBRC 108245</strain>
    </source>
</reference>
<dbReference type="Pfam" id="PF00440">
    <property type="entry name" value="TetR_N"/>
    <property type="match status" value="1"/>
</dbReference>
<feature type="DNA-binding region" description="H-T-H motif" evidence="2">
    <location>
        <begin position="48"/>
        <end position="67"/>
    </location>
</feature>
<organism evidence="5 6">
    <name type="scientific">Nocardia ninae NBRC 108245</name>
    <dbReference type="NCBI Taxonomy" id="1210091"/>
    <lineage>
        <taxon>Bacteria</taxon>
        <taxon>Bacillati</taxon>
        <taxon>Actinomycetota</taxon>
        <taxon>Actinomycetes</taxon>
        <taxon>Mycobacteriales</taxon>
        <taxon>Nocardiaceae</taxon>
        <taxon>Nocardia</taxon>
    </lineage>
</organism>
<feature type="compositionally biased region" description="Basic residues" evidence="3">
    <location>
        <begin position="1"/>
        <end position="15"/>
    </location>
</feature>
<dbReference type="PROSITE" id="PS50977">
    <property type="entry name" value="HTH_TETR_2"/>
    <property type="match status" value="1"/>
</dbReference>
<evidence type="ECO:0000259" key="4">
    <source>
        <dbReference type="PROSITE" id="PS50977"/>
    </source>
</evidence>
<dbReference type="PANTHER" id="PTHR30055">
    <property type="entry name" value="HTH-TYPE TRANSCRIPTIONAL REGULATOR RUTR"/>
    <property type="match status" value="1"/>
</dbReference>
<dbReference type="Gene3D" id="1.10.357.10">
    <property type="entry name" value="Tetracycline Repressor, domain 2"/>
    <property type="match status" value="1"/>
</dbReference>
<keyword evidence="6" id="KW-1185">Reference proteome</keyword>
<evidence type="ECO:0000256" key="2">
    <source>
        <dbReference type="PROSITE-ProRule" id="PRU00335"/>
    </source>
</evidence>
<dbReference type="PANTHER" id="PTHR30055:SF226">
    <property type="entry name" value="HTH-TYPE TRANSCRIPTIONAL REGULATOR PKSA"/>
    <property type="match status" value="1"/>
</dbReference>
<dbReference type="GO" id="GO:0000976">
    <property type="term" value="F:transcription cis-regulatory region binding"/>
    <property type="evidence" value="ECO:0007669"/>
    <property type="project" value="TreeGrafter"/>
</dbReference>
<feature type="region of interest" description="Disordered" evidence="3">
    <location>
        <begin position="1"/>
        <end position="23"/>
    </location>
</feature>
<sequence>MKPPAHMRSHRRRSGGQRWDEHNSTRQAQILAAAVALIEEHGPTAEVSIQQIAERAGLARSVVYRQFDNREDLDARVREYILDHYVAEVEALFVLDPTKTAEDMFHEIMRRVVSWAAEHPNLYQFGQNGPVHGHAAGETSLTIGRHRVAESLWQQFSSWTNMLAIDVAPYRPLVYGLVGLVEGIVTQYIGTPPSAERPDQETIARMLTSSAWHLFAGHAADRGYHFDRSANIAETLAKLFADAAVQKD</sequence>
<evidence type="ECO:0000256" key="3">
    <source>
        <dbReference type="SAM" id="MobiDB-lite"/>
    </source>
</evidence>
<evidence type="ECO:0000313" key="6">
    <source>
        <dbReference type="Proteomes" id="UP000321424"/>
    </source>
</evidence>
<dbReference type="Proteomes" id="UP000321424">
    <property type="component" value="Unassembled WGS sequence"/>
</dbReference>
<dbReference type="InterPro" id="IPR036271">
    <property type="entry name" value="Tet_transcr_reg_TetR-rel_C_sf"/>
</dbReference>
<dbReference type="RefSeq" id="WP_147142680.1">
    <property type="nucleotide sequence ID" value="NZ_BJXA01000108.1"/>
</dbReference>
<dbReference type="OrthoDB" id="4542604at2"/>
<dbReference type="GO" id="GO:0003700">
    <property type="term" value="F:DNA-binding transcription factor activity"/>
    <property type="evidence" value="ECO:0007669"/>
    <property type="project" value="TreeGrafter"/>
</dbReference>
<dbReference type="InterPro" id="IPR009057">
    <property type="entry name" value="Homeodomain-like_sf"/>
</dbReference>
<gene>
    <name evidence="5" type="ORF">NN4_81820</name>
</gene>
<evidence type="ECO:0000256" key="1">
    <source>
        <dbReference type="ARBA" id="ARBA00023125"/>
    </source>
</evidence>
<keyword evidence="1 2" id="KW-0238">DNA-binding</keyword>
<feature type="domain" description="HTH tetR-type" evidence="4">
    <location>
        <begin position="24"/>
        <end position="85"/>
    </location>
</feature>
<dbReference type="InterPro" id="IPR001647">
    <property type="entry name" value="HTH_TetR"/>
</dbReference>
<name>A0A511MSU8_9NOCA</name>
<dbReference type="SUPFAM" id="SSF46689">
    <property type="entry name" value="Homeodomain-like"/>
    <property type="match status" value="1"/>
</dbReference>
<proteinExistence type="predicted"/>
<dbReference type="EMBL" id="BJXA01000108">
    <property type="protein sequence ID" value="GEM43663.1"/>
    <property type="molecule type" value="Genomic_DNA"/>
</dbReference>
<accession>A0A511MSU8</accession>
<comment type="caution">
    <text evidence="5">The sequence shown here is derived from an EMBL/GenBank/DDBJ whole genome shotgun (WGS) entry which is preliminary data.</text>
</comment>
<dbReference type="InterPro" id="IPR050109">
    <property type="entry name" value="HTH-type_TetR-like_transc_reg"/>
</dbReference>
<dbReference type="AlphaFoldDB" id="A0A511MSU8"/>
<evidence type="ECO:0000313" key="5">
    <source>
        <dbReference type="EMBL" id="GEM43663.1"/>
    </source>
</evidence>
<dbReference type="SUPFAM" id="SSF48498">
    <property type="entry name" value="Tetracyclin repressor-like, C-terminal domain"/>
    <property type="match status" value="1"/>
</dbReference>
<protein>
    <submittedName>
        <fullName evidence="5">Putative transcriptional regulator, TetR family protein</fullName>
    </submittedName>
</protein>